<feature type="region of interest" description="Disordered" evidence="1">
    <location>
        <begin position="115"/>
        <end position="143"/>
    </location>
</feature>
<dbReference type="Proteomes" id="UP000087171">
    <property type="component" value="Chromosome Ca1"/>
</dbReference>
<dbReference type="STRING" id="3827.A0A1S2XH54"/>
<proteinExistence type="predicted"/>
<dbReference type="SUPFAM" id="SSF46565">
    <property type="entry name" value="Chaperone J-domain"/>
    <property type="match status" value="1"/>
</dbReference>
<protein>
    <submittedName>
        <fullName evidence="3">Uncharacterized protein LOC101499306 isoform X1</fullName>
    </submittedName>
</protein>
<dbReference type="FunFam" id="1.10.287.110:FF:000043">
    <property type="entry name" value="J-domain protein required for chloroplast accumulation response 1"/>
    <property type="match status" value="1"/>
</dbReference>
<reference evidence="3" key="2">
    <citation type="submission" date="2025-08" db="UniProtKB">
        <authorList>
            <consortium name="RefSeq"/>
        </authorList>
    </citation>
    <scope>IDENTIFICATION</scope>
    <source>
        <tissue evidence="3">Etiolated seedlings</tissue>
    </source>
</reference>
<gene>
    <name evidence="3" type="primary">LOC101499306</name>
</gene>
<dbReference type="KEGG" id="cam:101499306"/>
<organism evidence="2 3">
    <name type="scientific">Cicer arietinum</name>
    <name type="common">Chickpea</name>
    <name type="synonym">Garbanzo</name>
    <dbReference type="NCBI Taxonomy" id="3827"/>
    <lineage>
        <taxon>Eukaryota</taxon>
        <taxon>Viridiplantae</taxon>
        <taxon>Streptophyta</taxon>
        <taxon>Embryophyta</taxon>
        <taxon>Tracheophyta</taxon>
        <taxon>Spermatophyta</taxon>
        <taxon>Magnoliopsida</taxon>
        <taxon>eudicotyledons</taxon>
        <taxon>Gunneridae</taxon>
        <taxon>Pentapetalae</taxon>
        <taxon>rosids</taxon>
        <taxon>fabids</taxon>
        <taxon>Fabales</taxon>
        <taxon>Fabaceae</taxon>
        <taxon>Papilionoideae</taxon>
        <taxon>50 kb inversion clade</taxon>
        <taxon>NPAAA clade</taxon>
        <taxon>Hologalegina</taxon>
        <taxon>IRL clade</taxon>
        <taxon>Cicereae</taxon>
        <taxon>Cicer</taxon>
    </lineage>
</organism>
<dbReference type="RefSeq" id="XP_004488330.1">
    <property type="nucleotide sequence ID" value="XM_004488273.3"/>
</dbReference>
<feature type="region of interest" description="Disordered" evidence="1">
    <location>
        <begin position="16"/>
        <end position="35"/>
    </location>
</feature>
<keyword evidence="2" id="KW-1185">Reference proteome</keyword>
<evidence type="ECO:0000313" key="3">
    <source>
        <dbReference type="RefSeq" id="XP_004488330.1"/>
    </source>
</evidence>
<dbReference type="GO" id="GO:0030276">
    <property type="term" value="F:clathrin binding"/>
    <property type="evidence" value="ECO:0007669"/>
    <property type="project" value="TreeGrafter"/>
</dbReference>
<accession>A0A1S2XH54</accession>
<dbReference type="AlphaFoldDB" id="A0A1S2XH54"/>
<dbReference type="eggNOG" id="KOG0431">
    <property type="taxonomic scope" value="Eukaryota"/>
</dbReference>
<name>A0A1S2XH54_CICAR</name>
<dbReference type="GO" id="GO:0005737">
    <property type="term" value="C:cytoplasm"/>
    <property type="evidence" value="ECO:0007669"/>
    <property type="project" value="TreeGrafter"/>
</dbReference>
<dbReference type="PANTHER" id="PTHR23172">
    <property type="entry name" value="AUXILIN/CYCLIN G-ASSOCIATED KINASE-RELATED"/>
    <property type="match status" value="1"/>
</dbReference>
<sequence>MDESWRMLMGLTSGLPRRRSMEDRSSSRTLRSVFSNTGVSETETLNADDFSDVFGGPPRSLLTHKFSRSSAFYEEIFKQPAFKSPAPLKGGRSLPVFRIPAKNDAFYGDIFESDDDRRSRERSGSQSKAKSKSNSSSVLSSEDLSPLRQAIGDDVALSDFASKLRPINVPYRWNSSTLMHEEQPIKQRKPLFPCNGQSFDFHCHDNGYSRRVPSPETISVESNSYQSTKVSTDDWEFSPPFSAVSGVCQEPEPKSSVHYHVLPELVIDQDEYDEDEDEVMSSYVIEVNSNLREENCETEAIDEAIAWAKEKFQSRTNEETCLRNDGNEETAEVEGRPCASEYHDDEIGMVESPKKVQTETEKWDRDIRLSSFGKETDIRLLLSTLHQILWPESGWSAVPYMSIIESSKVKKAYQKARLCLHPDKLQQRGAKLLQKYIAEKAFSILQDAWTTFISEDFPFKQQITLKCG</sequence>
<evidence type="ECO:0000256" key="1">
    <source>
        <dbReference type="SAM" id="MobiDB-lite"/>
    </source>
</evidence>
<dbReference type="InterPro" id="IPR036869">
    <property type="entry name" value="J_dom_sf"/>
</dbReference>
<dbReference type="GO" id="GO:0072318">
    <property type="term" value="P:clathrin coat disassembly"/>
    <property type="evidence" value="ECO:0007669"/>
    <property type="project" value="TreeGrafter"/>
</dbReference>
<dbReference type="PANTHER" id="PTHR23172:SF69">
    <property type="entry name" value="CHAPERONE DNAJ-DOMAIN SUPERFAMILY PROTEIN"/>
    <property type="match status" value="1"/>
</dbReference>
<feature type="compositionally biased region" description="Low complexity" evidence="1">
    <location>
        <begin position="124"/>
        <end position="143"/>
    </location>
</feature>
<evidence type="ECO:0000313" key="2">
    <source>
        <dbReference type="Proteomes" id="UP000087171"/>
    </source>
</evidence>
<dbReference type="PaxDb" id="3827-XP_004488330.1"/>
<dbReference type="Gene3D" id="1.10.287.110">
    <property type="entry name" value="DnaJ domain"/>
    <property type="match status" value="1"/>
</dbReference>
<dbReference type="OrthoDB" id="1717591at2759"/>
<dbReference type="GeneID" id="101499306"/>
<dbReference type="GO" id="GO:0072583">
    <property type="term" value="P:clathrin-dependent endocytosis"/>
    <property type="evidence" value="ECO:0007669"/>
    <property type="project" value="TreeGrafter"/>
</dbReference>
<reference evidence="2" key="1">
    <citation type="journal article" date="2013" name="Nat. Biotechnol.">
        <title>Draft genome sequence of chickpea (Cicer arietinum) provides a resource for trait improvement.</title>
        <authorList>
            <person name="Varshney R.K."/>
            <person name="Song C."/>
            <person name="Saxena R.K."/>
            <person name="Azam S."/>
            <person name="Yu S."/>
            <person name="Sharpe A.G."/>
            <person name="Cannon S."/>
            <person name="Baek J."/>
            <person name="Rosen B.D."/>
            <person name="Tar'an B."/>
            <person name="Millan T."/>
            <person name="Zhang X."/>
            <person name="Ramsay L.D."/>
            <person name="Iwata A."/>
            <person name="Wang Y."/>
            <person name="Nelson W."/>
            <person name="Farmer A.D."/>
            <person name="Gaur P.M."/>
            <person name="Soderlund C."/>
            <person name="Penmetsa R.V."/>
            <person name="Xu C."/>
            <person name="Bharti A.K."/>
            <person name="He W."/>
            <person name="Winter P."/>
            <person name="Zhao S."/>
            <person name="Hane J.K."/>
            <person name="Carrasquilla-Garcia N."/>
            <person name="Condie J.A."/>
            <person name="Upadhyaya H.D."/>
            <person name="Luo M.C."/>
            <person name="Thudi M."/>
            <person name="Gowda C.L."/>
            <person name="Singh N.P."/>
            <person name="Lichtenzveig J."/>
            <person name="Gali K.K."/>
            <person name="Rubio J."/>
            <person name="Nadarajan N."/>
            <person name="Dolezel J."/>
            <person name="Bansal K.C."/>
            <person name="Xu X."/>
            <person name="Edwards D."/>
            <person name="Zhang G."/>
            <person name="Kahl G."/>
            <person name="Gil J."/>
            <person name="Singh K.B."/>
            <person name="Datta S.K."/>
            <person name="Jackson S.A."/>
            <person name="Wang J."/>
            <person name="Cook D.R."/>
        </authorList>
    </citation>
    <scope>NUCLEOTIDE SEQUENCE [LARGE SCALE GENOMIC DNA]</scope>
    <source>
        <strain evidence="2">cv. CDC Frontier</strain>
    </source>
</reference>
<dbReference type="GO" id="GO:0031982">
    <property type="term" value="C:vesicle"/>
    <property type="evidence" value="ECO:0007669"/>
    <property type="project" value="TreeGrafter"/>
</dbReference>